<sequence length="73" mass="8251">MSGRLHVAASFDLRCPALRTDIGNDLPFGELRTEDQEPTFTAVYEFDLIRMDSLPITYSTLHLIPPRADARCL</sequence>
<protein>
    <submittedName>
        <fullName evidence="1">Uncharacterized protein</fullName>
    </submittedName>
</protein>
<organism evidence="1 2">
    <name type="scientific">Zymoseptoria tritici (strain CBS 115943 / IPO323)</name>
    <name type="common">Speckled leaf blotch fungus</name>
    <name type="synonym">Septoria tritici</name>
    <dbReference type="NCBI Taxonomy" id="336722"/>
    <lineage>
        <taxon>Eukaryota</taxon>
        <taxon>Fungi</taxon>
        <taxon>Dikarya</taxon>
        <taxon>Ascomycota</taxon>
        <taxon>Pezizomycotina</taxon>
        <taxon>Dothideomycetes</taxon>
        <taxon>Dothideomycetidae</taxon>
        <taxon>Mycosphaerellales</taxon>
        <taxon>Mycosphaerellaceae</taxon>
        <taxon>Zymoseptoria</taxon>
    </lineage>
</organism>
<dbReference type="KEGG" id="ztr:MYCGRDRAFT_86932"/>
<proteinExistence type="predicted"/>
<reference evidence="1 2" key="1">
    <citation type="journal article" date="2011" name="PLoS Genet.">
        <title>Finished genome of the fungal wheat pathogen Mycosphaerella graminicola reveals dispensome structure, chromosome plasticity, and stealth pathogenesis.</title>
        <authorList>
            <person name="Goodwin S.B."/>
            <person name="Ben M'barek S."/>
            <person name="Dhillon B."/>
            <person name="Wittenberg A.H.J."/>
            <person name="Crane C.F."/>
            <person name="Hane J.K."/>
            <person name="Foster A.J."/>
            <person name="Van der Lee T.A.J."/>
            <person name="Grimwood J."/>
            <person name="Aerts A."/>
            <person name="Antoniw J."/>
            <person name="Bailey A."/>
            <person name="Bluhm B."/>
            <person name="Bowler J."/>
            <person name="Bristow J."/>
            <person name="van der Burgt A."/>
            <person name="Canto-Canche B."/>
            <person name="Churchill A.C.L."/>
            <person name="Conde-Ferraez L."/>
            <person name="Cools H.J."/>
            <person name="Coutinho P.M."/>
            <person name="Csukai M."/>
            <person name="Dehal P."/>
            <person name="De Wit P."/>
            <person name="Donzelli B."/>
            <person name="van de Geest H.C."/>
            <person name="van Ham R.C.H.J."/>
            <person name="Hammond-Kosack K.E."/>
            <person name="Henrissat B."/>
            <person name="Kilian A."/>
            <person name="Kobayashi A.K."/>
            <person name="Koopmann E."/>
            <person name="Kourmpetis Y."/>
            <person name="Kuzniar A."/>
            <person name="Lindquist E."/>
            <person name="Lombard V."/>
            <person name="Maliepaard C."/>
            <person name="Martins N."/>
            <person name="Mehrabi R."/>
            <person name="Nap J.P.H."/>
            <person name="Ponomarenko A."/>
            <person name="Rudd J.J."/>
            <person name="Salamov A."/>
            <person name="Schmutz J."/>
            <person name="Schouten H.J."/>
            <person name="Shapiro H."/>
            <person name="Stergiopoulos I."/>
            <person name="Torriani S.F.F."/>
            <person name="Tu H."/>
            <person name="de Vries R.P."/>
            <person name="Waalwijk C."/>
            <person name="Ware S.B."/>
            <person name="Wiebenga A."/>
            <person name="Zwiers L.-H."/>
            <person name="Oliver R.P."/>
            <person name="Grigoriev I.V."/>
            <person name="Kema G.H.J."/>
        </authorList>
    </citation>
    <scope>NUCLEOTIDE SEQUENCE [LARGE SCALE GENOMIC DNA]</scope>
    <source>
        <strain evidence="2">CBS 115943 / IPO323</strain>
    </source>
</reference>
<keyword evidence="2" id="KW-1185">Reference proteome</keyword>
<evidence type="ECO:0000313" key="2">
    <source>
        <dbReference type="Proteomes" id="UP000008062"/>
    </source>
</evidence>
<dbReference type="OrthoDB" id="1878542at2759"/>
<name>F9XG82_ZYMTI</name>
<evidence type="ECO:0000313" key="1">
    <source>
        <dbReference type="EMBL" id="EGP85743.1"/>
    </source>
</evidence>
<dbReference type="InParanoid" id="F9XG82"/>
<dbReference type="EMBL" id="CM001202">
    <property type="protein sequence ID" value="EGP85743.1"/>
    <property type="molecule type" value="Genomic_DNA"/>
</dbReference>
<accession>F9XG82</accession>
<gene>
    <name evidence="1" type="ORF">MYCGRDRAFT_86932</name>
</gene>
<dbReference type="AlphaFoldDB" id="F9XG82"/>
<dbReference type="VEuPathDB" id="FungiDB:ZTRI_7.492"/>
<dbReference type="HOGENOM" id="CLU_2706688_0_0_1"/>
<dbReference type="GeneID" id="13397505"/>
<dbReference type="Proteomes" id="UP000008062">
    <property type="component" value="Chromosome 7"/>
</dbReference>
<dbReference type="RefSeq" id="XP_003850767.1">
    <property type="nucleotide sequence ID" value="XM_003850719.1"/>
</dbReference>